<dbReference type="AlphaFoldDB" id="A0A944CDN9"/>
<protein>
    <submittedName>
        <fullName evidence="2">Uncharacterized protein</fullName>
    </submittedName>
</protein>
<evidence type="ECO:0000313" key="3">
    <source>
        <dbReference type="Proteomes" id="UP000705379"/>
    </source>
</evidence>
<evidence type="ECO:0000256" key="1">
    <source>
        <dbReference type="SAM" id="MobiDB-lite"/>
    </source>
</evidence>
<gene>
    <name evidence="2" type="ORF">DYI23_08635</name>
</gene>
<name>A0A944CDN9_9HYPH</name>
<accession>A0A944CDN9</accession>
<feature type="region of interest" description="Disordered" evidence="1">
    <location>
        <begin position="111"/>
        <end position="157"/>
    </location>
</feature>
<comment type="caution">
    <text evidence="2">The sequence shown here is derived from an EMBL/GenBank/DDBJ whole genome shotgun (WGS) entry which is preliminary data.</text>
</comment>
<sequence length="157" mass="16814">MENELDLICKDLDTVLQTTLVTWSEALNEARETGGDPQALYCLYPKLVSHVSWARGTLQGAEASLAQIDQRRNIDQSHVRSAAMHALASGCCPCCGGAGAAAACGCATAGHPDGGQKENHTETHIVRETTIEETSDGRSEETGRSRRRSWKDASQTG</sequence>
<feature type="compositionally biased region" description="Basic and acidic residues" evidence="1">
    <location>
        <begin position="114"/>
        <end position="144"/>
    </location>
</feature>
<organism evidence="2 3">
    <name type="scientific">Roseibium polysiphoniae</name>
    <dbReference type="NCBI Taxonomy" id="2571221"/>
    <lineage>
        <taxon>Bacteria</taxon>
        <taxon>Pseudomonadati</taxon>
        <taxon>Pseudomonadota</taxon>
        <taxon>Alphaproteobacteria</taxon>
        <taxon>Hyphomicrobiales</taxon>
        <taxon>Stappiaceae</taxon>
        <taxon>Roseibium</taxon>
    </lineage>
</organism>
<dbReference type="RefSeq" id="WP_213215859.1">
    <property type="nucleotide sequence ID" value="NZ_QTKU01000002.1"/>
</dbReference>
<dbReference type="EMBL" id="QTKU01000002">
    <property type="protein sequence ID" value="MBS8260281.1"/>
    <property type="molecule type" value="Genomic_DNA"/>
</dbReference>
<evidence type="ECO:0000313" key="2">
    <source>
        <dbReference type="EMBL" id="MBS8260281.1"/>
    </source>
</evidence>
<reference evidence="2" key="1">
    <citation type="submission" date="2018-08" db="EMBL/GenBank/DDBJ databases">
        <authorList>
            <person name="Jin W."/>
            <person name="Wang H."/>
            <person name="Yang Y."/>
            <person name="Li M."/>
            <person name="Liu J."/>
        </authorList>
    </citation>
    <scope>NUCLEOTIDE SEQUENCE</scope>
    <source>
        <strain evidence="2">AESS21</strain>
    </source>
</reference>
<proteinExistence type="predicted"/>
<dbReference type="Proteomes" id="UP000705379">
    <property type="component" value="Unassembled WGS sequence"/>
</dbReference>
<reference evidence="2" key="2">
    <citation type="journal article" date="2021" name="Microorganisms">
        <title>Bacterial Dimethylsulfoniopropionate Biosynthesis in the East China Sea.</title>
        <authorList>
            <person name="Liu J."/>
            <person name="Zhang Y."/>
            <person name="Liu J."/>
            <person name="Zhong H."/>
            <person name="Williams B.T."/>
            <person name="Zheng Y."/>
            <person name="Curson A.R.J."/>
            <person name="Sun C."/>
            <person name="Sun H."/>
            <person name="Song D."/>
            <person name="Wagner Mackenzie B."/>
            <person name="Bermejo Martinez A."/>
            <person name="Todd J.D."/>
            <person name="Zhang X.H."/>
        </authorList>
    </citation>
    <scope>NUCLEOTIDE SEQUENCE</scope>
    <source>
        <strain evidence="2">AESS21</strain>
    </source>
</reference>